<evidence type="ECO:0000256" key="1">
    <source>
        <dbReference type="SAM" id="Phobius"/>
    </source>
</evidence>
<proteinExistence type="predicted"/>
<evidence type="ECO:0000313" key="2">
    <source>
        <dbReference type="EMBL" id="KAJ4457082.1"/>
    </source>
</evidence>
<comment type="caution">
    <text evidence="2">The sequence shown here is derived from an EMBL/GenBank/DDBJ whole genome shotgun (WGS) entry which is preliminary data.</text>
</comment>
<organism evidence="2 3">
    <name type="scientific">Paratrimastix pyriformis</name>
    <dbReference type="NCBI Taxonomy" id="342808"/>
    <lineage>
        <taxon>Eukaryota</taxon>
        <taxon>Metamonada</taxon>
        <taxon>Preaxostyla</taxon>
        <taxon>Paratrimastigidae</taxon>
        <taxon>Paratrimastix</taxon>
    </lineage>
</organism>
<keyword evidence="1" id="KW-0812">Transmembrane</keyword>
<evidence type="ECO:0000313" key="3">
    <source>
        <dbReference type="Proteomes" id="UP001141327"/>
    </source>
</evidence>
<keyword evidence="1" id="KW-1133">Transmembrane helix</keyword>
<sequence length="174" mass="19072">MTMEQLLWPSRSLLLLFLDGFGGFLCIAKAALLALARRWAGRSGSFSLFRGFSSSGADLADEQVLAVAHDFNYRTLNWATWAKGISFPSRHWHQFLELVLWVARFGFGPAFFDAEGLMMGPCPSDTAEACSAPPPFSLGGFFRASGERSGLCFLRERAHAMLMLLGLGLASRAD</sequence>
<accession>A0ABQ8UH95</accession>
<name>A0ABQ8UH95_9EUKA</name>
<dbReference type="Proteomes" id="UP001141327">
    <property type="component" value="Unassembled WGS sequence"/>
</dbReference>
<keyword evidence="3" id="KW-1185">Reference proteome</keyword>
<dbReference type="EMBL" id="JAPMOS010000055">
    <property type="protein sequence ID" value="KAJ4457082.1"/>
    <property type="molecule type" value="Genomic_DNA"/>
</dbReference>
<keyword evidence="1" id="KW-0472">Membrane</keyword>
<feature type="transmembrane region" description="Helical" evidence="1">
    <location>
        <begin position="12"/>
        <end position="36"/>
    </location>
</feature>
<gene>
    <name evidence="2" type="ORF">PAPYR_7592</name>
</gene>
<protein>
    <submittedName>
        <fullName evidence="2">Uncharacterized protein</fullName>
    </submittedName>
</protein>
<reference evidence="2" key="1">
    <citation type="journal article" date="2022" name="bioRxiv">
        <title>Genomics of Preaxostyla Flagellates Illuminates Evolutionary Transitions and the Path Towards Mitochondrial Loss.</title>
        <authorList>
            <person name="Novak L.V.F."/>
            <person name="Treitli S.C."/>
            <person name="Pyrih J."/>
            <person name="Halakuc P."/>
            <person name="Pipaliya S.V."/>
            <person name="Vacek V."/>
            <person name="Brzon O."/>
            <person name="Soukal P."/>
            <person name="Eme L."/>
            <person name="Dacks J.B."/>
            <person name="Karnkowska A."/>
            <person name="Elias M."/>
            <person name="Hampl V."/>
        </authorList>
    </citation>
    <scope>NUCLEOTIDE SEQUENCE</scope>
    <source>
        <strain evidence="2">RCP-MX</strain>
    </source>
</reference>